<protein>
    <submittedName>
        <fullName evidence="1">Uncharacterized protein</fullName>
    </submittedName>
</protein>
<reference evidence="1" key="1">
    <citation type="journal article" date="2021" name="Proc. Natl. Acad. Sci. U.S.A.">
        <title>A Catalog of Tens of Thousands of Viruses from Human Metagenomes Reveals Hidden Associations with Chronic Diseases.</title>
        <authorList>
            <person name="Tisza M.J."/>
            <person name="Buck C.B."/>
        </authorList>
    </citation>
    <scope>NUCLEOTIDE SEQUENCE</scope>
    <source>
        <strain evidence="1">Ct3UN6</strain>
    </source>
</reference>
<accession>A0A8S5S4L8</accession>
<dbReference type="EMBL" id="BK032520">
    <property type="protein sequence ID" value="DAF45881.1"/>
    <property type="molecule type" value="Genomic_DNA"/>
</dbReference>
<organism evidence="1">
    <name type="scientific">Siphoviridae sp. ct3UN6</name>
    <dbReference type="NCBI Taxonomy" id="2827769"/>
    <lineage>
        <taxon>Viruses</taxon>
        <taxon>Duplodnaviria</taxon>
        <taxon>Heunggongvirae</taxon>
        <taxon>Uroviricota</taxon>
        <taxon>Caudoviricetes</taxon>
    </lineage>
</organism>
<sequence length="303" mass="35288">MDFSLNRMPSTQKEIEWQWERAVKENIDFSEIRVNGTNCDLGANLDYFNLTDTKADQISFIGRRYEFFEQAVGLRDFRLEIFGDIHQDTQIGMILNGINRYREEASPYGLFVSYRYIGKSVYCAITVCLVDKDWGLEMDVAVVEVSQDENAYVLPVEISEEALDYFSFDDIMRLAYWLGNFWVGVQYEINNRPEEIRVVEQRGPISPDDDAYKSQDRMVLIKRIIAVGKDGKSIEYGATGSGRKYHVPAWGVRGHERTLSDGRVIPVRPYRKGKERNNPEIYREKRYVFDDEKIDDDTSKNKN</sequence>
<proteinExistence type="predicted"/>
<evidence type="ECO:0000313" key="1">
    <source>
        <dbReference type="EMBL" id="DAF45881.1"/>
    </source>
</evidence>
<name>A0A8S5S4L8_9CAUD</name>